<evidence type="ECO:0000259" key="1">
    <source>
        <dbReference type="Pfam" id="PF00535"/>
    </source>
</evidence>
<evidence type="ECO:0000313" key="3">
    <source>
        <dbReference type="Proteomes" id="UP000451233"/>
    </source>
</evidence>
<comment type="caution">
    <text evidence="2">The sequence shown here is derived from an EMBL/GenBank/DDBJ whole genome shotgun (WGS) entry which is preliminary data.</text>
</comment>
<dbReference type="Gene3D" id="3.90.550.10">
    <property type="entry name" value="Spore Coat Polysaccharide Biosynthesis Protein SpsA, Chain A"/>
    <property type="match status" value="1"/>
</dbReference>
<organism evidence="2 3">
    <name type="scientific">Hufsiella ginkgonis</name>
    <dbReference type="NCBI Taxonomy" id="2695274"/>
    <lineage>
        <taxon>Bacteria</taxon>
        <taxon>Pseudomonadati</taxon>
        <taxon>Bacteroidota</taxon>
        <taxon>Sphingobacteriia</taxon>
        <taxon>Sphingobacteriales</taxon>
        <taxon>Sphingobacteriaceae</taxon>
        <taxon>Hufsiella</taxon>
    </lineage>
</organism>
<dbReference type="PANTHER" id="PTHR22916">
    <property type="entry name" value="GLYCOSYLTRANSFERASE"/>
    <property type="match status" value="1"/>
</dbReference>
<dbReference type="PANTHER" id="PTHR22916:SF3">
    <property type="entry name" value="UDP-GLCNAC:BETAGAL BETA-1,3-N-ACETYLGLUCOSAMINYLTRANSFERASE-LIKE PROTEIN 1"/>
    <property type="match status" value="1"/>
</dbReference>
<dbReference type="InterPro" id="IPR029044">
    <property type="entry name" value="Nucleotide-diphossugar_trans"/>
</dbReference>
<accession>A0A7K1Y0S5</accession>
<dbReference type="InterPro" id="IPR001173">
    <property type="entry name" value="Glyco_trans_2-like"/>
</dbReference>
<feature type="domain" description="Glycosyltransferase 2-like" evidence="1">
    <location>
        <begin position="12"/>
        <end position="177"/>
    </location>
</feature>
<gene>
    <name evidence="2" type="ORF">GS398_15455</name>
</gene>
<keyword evidence="2" id="KW-0808">Transferase</keyword>
<dbReference type="SUPFAM" id="SSF53448">
    <property type="entry name" value="Nucleotide-diphospho-sugar transferases"/>
    <property type="match status" value="1"/>
</dbReference>
<dbReference type="EMBL" id="WVHS01000003">
    <property type="protein sequence ID" value="MXV16697.1"/>
    <property type="molecule type" value="Genomic_DNA"/>
</dbReference>
<dbReference type="Proteomes" id="UP000451233">
    <property type="component" value="Unassembled WGS sequence"/>
</dbReference>
<sequence length="320" mass="37397">MSKTGQVKPMVSVWMVTYNHAKFIRKALESIVMQKTDFALEVIIGDDCSTDGTQDVIREFERDYPDIFKPVYHQKNVGAYRNAYEFCYPLLTGKYIACLEGDDYWDDENKLQMQVDALEADLNATICFTQVAEFDESRQKYNMHWSFSFRPRRIYTILDILVTFNIVTCTLMFRNIYPVLPYNPNDFPTGDVSLCAFLLLKGYAIRLKEITAVYRVHSGGTFSSQTLEKKNMVFLKIFERLLTYPQFKLYSRALKKLASDRAYQALCFEIKKSDPDKVNIEKAYEFALKNAHSENIFYPLKTILRKNLYYLTGQSFGRRL</sequence>
<dbReference type="GO" id="GO:0016758">
    <property type="term" value="F:hexosyltransferase activity"/>
    <property type="evidence" value="ECO:0007669"/>
    <property type="project" value="UniProtKB-ARBA"/>
</dbReference>
<reference evidence="2 3" key="1">
    <citation type="submission" date="2019-11" db="EMBL/GenBank/DDBJ databases">
        <title>Pedobacter sp. HMF7056 Genome sequencing and assembly.</title>
        <authorList>
            <person name="Kang H."/>
            <person name="Kim H."/>
            <person name="Joh K."/>
        </authorList>
    </citation>
    <scope>NUCLEOTIDE SEQUENCE [LARGE SCALE GENOMIC DNA]</scope>
    <source>
        <strain evidence="2 3">HMF7056</strain>
    </source>
</reference>
<dbReference type="AlphaFoldDB" id="A0A7K1Y0S5"/>
<keyword evidence="3" id="KW-1185">Reference proteome</keyword>
<dbReference type="Pfam" id="PF00535">
    <property type="entry name" value="Glycos_transf_2"/>
    <property type="match status" value="1"/>
</dbReference>
<proteinExistence type="predicted"/>
<dbReference type="RefSeq" id="WP_160907673.1">
    <property type="nucleotide sequence ID" value="NZ_WVHS01000003.1"/>
</dbReference>
<name>A0A7K1Y0S5_9SPHI</name>
<protein>
    <submittedName>
        <fullName evidence="2">Glycosyltransferase</fullName>
    </submittedName>
</protein>
<evidence type="ECO:0000313" key="2">
    <source>
        <dbReference type="EMBL" id="MXV16697.1"/>
    </source>
</evidence>